<evidence type="ECO:0000259" key="9">
    <source>
        <dbReference type="PROSITE" id="PS50263"/>
    </source>
</evidence>
<evidence type="ECO:0000256" key="4">
    <source>
        <dbReference type="ARBA" id="ARBA00022692"/>
    </source>
</evidence>
<dbReference type="RefSeq" id="XP_002786496.1">
    <property type="nucleotide sequence ID" value="XM_002786450.1"/>
</dbReference>
<dbReference type="SUPFAM" id="SSF56317">
    <property type="entry name" value="Carbon-nitrogen hydrolase"/>
    <property type="match status" value="1"/>
</dbReference>
<feature type="transmembrane region" description="Helical" evidence="8">
    <location>
        <begin position="18"/>
        <end position="41"/>
    </location>
</feature>
<dbReference type="PROSITE" id="PS01227">
    <property type="entry name" value="UPF0012"/>
    <property type="match status" value="1"/>
</dbReference>
<keyword evidence="3 10" id="KW-0808">Transferase</keyword>
<accession>C5KAW6</accession>
<feature type="transmembrane region" description="Helical" evidence="8">
    <location>
        <begin position="335"/>
        <end position="357"/>
    </location>
</feature>
<feature type="domain" description="CN hydrolase" evidence="9">
    <location>
        <begin position="93"/>
        <end position="327"/>
    </location>
</feature>
<keyword evidence="11" id="KW-1185">Reference proteome</keyword>
<dbReference type="PANTHER" id="PTHR38686:SF1">
    <property type="entry name" value="APOLIPOPROTEIN N-ACYLTRANSFERASE"/>
    <property type="match status" value="1"/>
</dbReference>
<dbReference type="InParanoid" id="C5KAW6"/>
<evidence type="ECO:0000256" key="7">
    <source>
        <dbReference type="ARBA" id="ARBA00023315"/>
    </source>
</evidence>
<evidence type="ECO:0000256" key="8">
    <source>
        <dbReference type="SAM" id="Phobius"/>
    </source>
</evidence>
<evidence type="ECO:0000256" key="3">
    <source>
        <dbReference type="ARBA" id="ARBA00022679"/>
    </source>
</evidence>
<dbReference type="Proteomes" id="UP000007800">
    <property type="component" value="Unassembled WGS sequence"/>
</dbReference>
<evidence type="ECO:0000313" key="11">
    <source>
        <dbReference type="Proteomes" id="UP000007800"/>
    </source>
</evidence>
<dbReference type="InterPro" id="IPR001110">
    <property type="entry name" value="UPF0012_CS"/>
</dbReference>
<dbReference type="InterPro" id="IPR004563">
    <property type="entry name" value="Apolipo_AcylTrfase"/>
</dbReference>
<dbReference type="GO" id="GO:0016410">
    <property type="term" value="F:N-acyltransferase activity"/>
    <property type="evidence" value="ECO:0007669"/>
    <property type="project" value="InterPro"/>
</dbReference>
<keyword evidence="4 8" id="KW-0812">Transmembrane</keyword>
<evidence type="ECO:0000256" key="6">
    <source>
        <dbReference type="ARBA" id="ARBA00023136"/>
    </source>
</evidence>
<keyword evidence="10" id="KW-0449">Lipoprotein</keyword>
<dbReference type="AlphaFoldDB" id="C5KAW6"/>
<dbReference type="PROSITE" id="PS50263">
    <property type="entry name" value="CN_HYDROLASE"/>
    <property type="match status" value="1"/>
</dbReference>
<evidence type="ECO:0000256" key="5">
    <source>
        <dbReference type="ARBA" id="ARBA00022989"/>
    </source>
</evidence>
<organism evidence="11">
    <name type="scientific">Perkinsus marinus (strain ATCC 50983 / TXsc)</name>
    <dbReference type="NCBI Taxonomy" id="423536"/>
    <lineage>
        <taxon>Eukaryota</taxon>
        <taxon>Sar</taxon>
        <taxon>Alveolata</taxon>
        <taxon>Perkinsozoa</taxon>
        <taxon>Perkinsea</taxon>
        <taxon>Perkinsida</taxon>
        <taxon>Perkinsidae</taxon>
        <taxon>Perkinsus</taxon>
    </lineage>
</organism>
<evidence type="ECO:0000256" key="2">
    <source>
        <dbReference type="ARBA" id="ARBA00022475"/>
    </source>
</evidence>
<evidence type="ECO:0000313" key="10">
    <source>
        <dbReference type="EMBL" id="EER18292.1"/>
    </source>
</evidence>
<keyword evidence="7 10" id="KW-0012">Acyltransferase</keyword>
<dbReference type="PANTHER" id="PTHR38686">
    <property type="entry name" value="APOLIPOPROTEIN N-ACYLTRANSFERASE"/>
    <property type="match status" value="1"/>
</dbReference>
<feature type="transmembrane region" description="Helical" evidence="8">
    <location>
        <begin position="53"/>
        <end position="73"/>
    </location>
</feature>
<evidence type="ECO:0000256" key="1">
    <source>
        <dbReference type="ARBA" id="ARBA00004651"/>
    </source>
</evidence>
<sequence length="367" mass="39852">MPNLATPLYAVPSLIQPISLVGCHGLNFFVGAVNGGIAQVLSTSSPHRRSQTLRSLFFGISLWVGVSVVQYSLLDAGPGRTATVAAIAPGGLLPSAVLTCKNGTRSHFGEALPCNASLKEQIEWTRRVVVKNNAKMVVWSEAWVGAYENRTQLDAAVNHTFAPLAKELGILLTIGMHTMDRSNLAVTISPTGEVLGYYGKMNPVQLLGERNPTQYGYRDFDIHPDWLGYTKSKVRVGPLICYDMDFPESVATLKRRGVEIVLSPSSDWSAMRNHIAAYVFRAIENRMPIVKADTGWDSAIVDARGNVIASYTSQVSRRHIVVGTVKLGSGDSTVAAVYGNLVPLVCLLFLVSWKFVIVRSDGHVKLA</sequence>
<name>C5KAW6_PERM5</name>
<reference evidence="10 11" key="1">
    <citation type="submission" date="2008-07" db="EMBL/GenBank/DDBJ databases">
        <authorList>
            <person name="El-Sayed N."/>
            <person name="Caler E."/>
            <person name="Inman J."/>
            <person name="Amedeo P."/>
            <person name="Hass B."/>
            <person name="Wortman J."/>
        </authorList>
    </citation>
    <scope>NUCLEOTIDE SEQUENCE [LARGE SCALE GENOMIC DNA]</scope>
    <source>
        <strain evidence="11">ATCC 50983 / TXsc</strain>
    </source>
</reference>
<keyword evidence="2" id="KW-1003">Cell membrane</keyword>
<keyword evidence="6 8" id="KW-0472">Membrane</keyword>
<gene>
    <name evidence="10" type="ORF">Pmar_PMAR005198</name>
</gene>
<dbReference type="GO" id="GO:0005886">
    <property type="term" value="C:plasma membrane"/>
    <property type="evidence" value="ECO:0007669"/>
    <property type="project" value="UniProtKB-SubCell"/>
</dbReference>
<dbReference type="Gene3D" id="3.60.110.10">
    <property type="entry name" value="Carbon-nitrogen hydrolase"/>
    <property type="match status" value="1"/>
</dbReference>
<keyword evidence="5 8" id="KW-1133">Transmembrane helix</keyword>
<dbReference type="GeneID" id="9049022"/>
<protein>
    <submittedName>
        <fullName evidence="10">Apolipoprotein N-acyltransferase, putative</fullName>
    </submittedName>
</protein>
<comment type="subcellular location">
    <subcellularLocation>
        <location evidence="1">Cell membrane</location>
        <topology evidence="1">Multi-pass membrane protein</topology>
    </subcellularLocation>
</comment>
<dbReference type="Pfam" id="PF00795">
    <property type="entry name" value="CN_hydrolase"/>
    <property type="match status" value="1"/>
</dbReference>
<dbReference type="CDD" id="cd07197">
    <property type="entry name" value="nitrilase"/>
    <property type="match status" value="1"/>
</dbReference>
<dbReference type="EMBL" id="GG671811">
    <property type="protein sequence ID" value="EER18292.1"/>
    <property type="molecule type" value="Genomic_DNA"/>
</dbReference>
<dbReference type="InterPro" id="IPR003010">
    <property type="entry name" value="C-N_Hydrolase"/>
</dbReference>
<dbReference type="OrthoDB" id="412018at2759"/>
<dbReference type="InterPro" id="IPR036526">
    <property type="entry name" value="C-N_Hydrolase_sf"/>
</dbReference>
<proteinExistence type="predicted"/>
<dbReference type="GO" id="GO:0042158">
    <property type="term" value="P:lipoprotein biosynthetic process"/>
    <property type="evidence" value="ECO:0007669"/>
    <property type="project" value="InterPro"/>
</dbReference>